<keyword evidence="3 7" id="KW-0507">mRNA processing</keyword>
<dbReference type="KEGG" id="smo:SELMODRAFT_231984"/>
<dbReference type="EMBL" id="GL377585">
    <property type="protein sequence ID" value="EFJ25907.1"/>
    <property type="molecule type" value="Genomic_DNA"/>
</dbReference>
<evidence type="ECO:0000313" key="11">
    <source>
        <dbReference type="EMBL" id="EFJ25907.1"/>
    </source>
</evidence>
<evidence type="ECO:0000256" key="9">
    <source>
        <dbReference type="SAM" id="MobiDB-lite"/>
    </source>
</evidence>
<feature type="compositionally biased region" description="Basic and acidic residues" evidence="9">
    <location>
        <begin position="153"/>
        <end position="172"/>
    </location>
</feature>
<evidence type="ECO:0000313" key="12">
    <source>
        <dbReference type="Proteomes" id="UP000001514"/>
    </source>
</evidence>
<feature type="coiled-coil region" evidence="8">
    <location>
        <begin position="439"/>
        <end position="470"/>
    </location>
</feature>
<dbReference type="Proteomes" id="UP000001514">
    <property type="component" value="Unassembled WGS sequence"/>
</dbReference>
<feature type="region of interest" description="Disordered" evidence="9">
    <location>
        <begin position="153"/>
        <end position="190"/>
    </location>
</feature>
<sequence length="500" mass="56986">MELEEAPSELDEDRKEINPHIPQFMSAAPWHVNEAKATLKHQRNWKSKHKSGCAAKRHDRGRKTHQATKYRKGACQNCGAMTHDAKACLERPRTVGAKWTNKSIAADEEVESLELDYDGKRDRWNGYDPASYSSVIEHYERRGKARSKFRKVEQLKKMMEPRGGDEEESKTSDEEDHDHDEAKVDESKQMDFARVEKRVKTAGGGSTGTVRNLRIREDQAKYLKNLDPNSAHFDAKSRSMREDPLPGSDPSEKFYAGDNQDRMTGEARDFQLLNIHAMEAYAKGKGIHPQAAPSQAELHHREFKTKKEKLKQETSARIKDKYGNAACEEKLPVELLLGQTETQVQYDRAGRVIKGSEGVIVVAASKYEEDVFLGNHTSVWESFFANGQWGFKCCWQFVKNSYCTGEAGIAAAQASAQSLLRENRRSLEGGEEIIVKRVCDLDEKKLEQTLERIEEAENEEKDERKRKYNAASSHDVFTAEDLEAYRIKRAHSDDPMIDFL</sequence>
<evidence type="ECO:0000259" key="10">
    <source>
        <dbReference type="Pfam" id="PF11708"/>
    </source>
</evidence>
<dbReference type="HOGENOM" id="CLU_019317_3_1_1"/>
<dbReference type="PANTHER" id="PTHR12942:SF2">
    <property type="entry name" value="PRE-MRNA-SPLICING FACTOR SLU7"/>
    <property type="match status" value="1"/>
</dbReference>
<gene>
    <name evidence="11" type="ORF">SELMODRAFT_231984</name>
</gene>
<keyword evidence="5 7" id="KW-0508">mRNA splicing</keyword>
<feature type="region of interest" description="Disordered" evidence="9">
    <location>
        <begin position="40"/>
        <end position="68"/>
    </location>
</feature>
<proteinExistence type="inferred from homology"/>
<evidence type="ECO:0000256" key="6">
    <source>
        <dbReference type="ARBA" id="ARBA00023242"/>
    </source>
</evidence>
<comment type="function">
    <text evidence="7">Involved in pre-mRNA splicing.</text>
</comment>
<accession>D8RNQ6</accession>
<dbReference type="GO" id="GO:0005681">
    <property type="term" value="C:spliceosomal complex"/>
    <property type="evidence" value="ECO:0000318"/>
    <property type="project" value="GO_Central"/>
</dbReference>
<keyword evidence="12" id="KW-1185">Reference proteome</keyword>
<dbReference type="InParanoid" id="D8RNQ6"/>
<feature type="compositionally biased region" description="Basic and acidic residues" evidence="9">
    <location>
        <begin position="179"/>
        <end position="190"/>
    </location>
</feature>
<dbReference type="eggNOG" id="KOG2560">
    <property type="taxonomic scope" value="Eukaryota"/>
</dbReference>
<comment type="similarity">
    <text evidence="2 7">Belongs to the SLU7 family.</text>
</comment>
<comment type="subunit">
    <text evidence="7">Associated with the spliceosome.</text>
</comment>
<keyword evidence="8" id="KW-0175">Coiled coil</keyword>
<dbReference type="InterPro" id="IPR021715">
    <property type="entry name" value="Slu7_dom"/>
</dbReference>
<feature type="compositionally biased region" description="Acidic residues" evidence="9">
    <location>
        <begin position="1"/>
        <end position="11"/>
    </location>
</feature>
<dbReference type="InterPro" id="IPR039974">
    <property type="entry name" value="Splicing_factor_SLU7"/>
</dbReference>
<protein>
    <recommendedName>
        <fullName evidence="7">Pre-mRNA-splicing factor SLU7</fullName>
    </recommendedName>
</protein>
<evidence type="ECO:0000256" key="5">
    <source>
        <dbReference type="ARBA" id="ARBA00023187"/>
    </source>
</evidence>
<evidence type="ECO:0000256" key="3">
    <source>
        <dbReference type="ARBA" id="ARBA00022664"/>
    </source>
</evidence>
<reference evidence="11 12" key="1">
    <citation type="journal article" date="2011" name="Science">
        <title>The Selaginella genome identifies genetic changes associated with the evolution of vascular plants.</title>
        <authorList>
            <person name="Banks J.A."/>
            <person name="Nishiyama T."/>
            <person name="Hasebe M."/>
            <person name="Bowman J.L."/>
            <person name="Gribskov M."/>
            <person name="dePamphilis C."/>
            <person name="Albert V.A."/>
            <person name="Aono N."/>
            <person name="Aoyama T."/>
            <person name="Ambrose B.A."/>
            <person name="Ashton N.W."/>
            <person name="Axtell M.J."/>
            <person name="Barker E."/>
            <person name="Barker M.S."/>
            <person name="Bennetzen J.L."/>
            <person name="Bonawitz N.D."/>
            <person name="Chapple C."/>
            <person name="Cheng C."/>
            <person name="Correa L.G."/>
            <person name="Dacre M."/>
            <person name="DeBarry J."/>
            <person name="Dreyer I."/>
            <person name="Elias M."/>
            <person name="Engstrom E.M."/>
            <person name="Estelle M."/>
            <person name="Feng L."/>
            <person name="Finet C."/>
            <person name="Floyd S.K."/>
            <person name="Frommer W.B."/>
            <person name="Fujita T."/>
            <person name="Gramzow L."/>
            <person name="Gutensohn M."/>
            <person name="Harholt J."/>
            <person name="Hattori M."/>
            <person name="Heyl A."/>
            <person name="Hirai T."/>
            <person name="Hiwatashi Y."/>
            <person name="Ishikawa M."/>
            <person name="Iwata M."/>
            <person name="Karol K.G."/>
            <person name="Koehler B."/>
            <person name="Kolukisaoglu U."/>
            <person name="Kubo M."/>
            <person name="Kurata T."/>
            <person name="Lalonde S."/>
            <person name="Li K."/>
            <person name="Li Y."/>
            <person name="Litt A."/>
            <person name="Lyons E."/>
            <person name="Manning G."/>
            <person name="Maruyama T."/>
            <person name="Michael T.P."/>
            <person name="Mikami K."/>
            <person name="Miyazaki S."/>
            <person name="Morinaga S."/>
            <person name="Murata T."/>
            <person name="Mueller-Roeber B."/>
            <person name="Nelson D.R."/>
            <person name="Obara M."/>
            <person name="Oguri Y."/>
            <person name="Olmstead R.G."/>
            <person name="Onodera N."/>
            <person name="Petersen B.L."/>
            <person name="Pils B."/>
            <person name="Prigge M."/>
            <person name="Rensing S.A."/>
            <person name="Riano-Pachon D.M."/>
            <person name="Roberts A.W."/>
            <person name="Sato Y."/>
            <person name="Scheller H.V."/>
            <person name="Schulz B."/>
            <person name="Schulz C."/>
            <person name="Shakirov E.V."/>
            <person name="Shibagaki N."/>
            <person name="Shinohara N."/>
            <person name="Shippen D.E."/>
            <person name="Soerensen I."/>
            <person name="Sotooka R."/>
            <person name="Sugimoto N."/>
            <person name="Sugita M."/>
            <person name="Sumikawa N."/>
            <person name="Tanurdzic M."/>
            <person name="Theissen G."/>
            <person name="Ulvskov P."/>
            <person name="Wakazuki S."/>
            <person name="Weng J.K."/>
            <person name="Willats W.W."/>
            <person name="Wipf D."/>
            <person name="Wolf P.G."/>
            <person name="Yang L."/>
            <person name="Zimmer A.D."/>
            <person name="Zhu Q."/>
            <person name="Mitros T."/>
            <person name="Hellsten U."/>
            <person name="Loque D."/>
            <person name="Otillar R."/>
            <person name="Salamov A."/>
            <person name="Schmutz J."/>
            <person name="Shapiro H."/>
            <person name="Lindquist E."/>
            <person name="Lucas S."/>
            <person name="Rokhsar D."/>
            <person name="Grigoriev I.V."/>
        </authorList>
    </citation>
    <scope>NUCLEOTIDE SEQUENCE [LARGE SCALE GENOMIC DNA]</scope>
</reference>
<dbReference type="GO" id="GO:0008380">
    <property type="term" value="P:RNA splicing"/>
    <property type="evidence" value="ECO:0000318"/>
    <property type="project" value="GO_Central"/>
</dbReference>
<dbReference type="OrthoDB" id="249612at2759"/>
<keyword evidence="4 7" id="KW-0747">Spliceosome</keyword>
<dbReference type="Pfam" id="PF11708">
    <property type="entry name" value="Slu7"/>
    <property type="match status" value="1"/>
</dbReference>
<dbReference type="GO" id="GO:0000398">
    <property type="term" value="P:mRNA splicing, via spliceosome"/>
    <property type="evidence" value="ECO:0007669"/>
    <property type="project" value="UniProtKB-UniRule"/>
</dbReference>
<feature type="compositionally biased region" description="Basic and acidic residues" evidence="9">
    <location>
        <begin position="233"/>
        <end position="244"/>
    </location>
</feature>
<evidence type="ECO:0000256" key="4">
    <source>
        <dbReference type="ARBA" id="ARBA00022728"/>
    </source>
</evidence>
<dbReference type="STRING" id="88036.D8RNQ6"/>
<dbReference type="GO" id="GO:0030628">
    <property type="term" value="F:pre-mRNA 3'-splice site binding"/>
    <property type="evidence" value="ECO:0007669"/>
    <property type="project" value="UniProtKB-UniRule"/>
</dbReference>
<dbReference type="Gramene" id="EFJ25907">
    <property type="protein sequence ID" value="EFJ25907"/>
    <property type="gene ID" value="SELMODRAFT_231984"/>
</dbReference>
<evidence type="ECO:0000256" key="2">
    <source>
        <dbReference type="ARBA" id="ARBA00007203"/>
    </source>
</evidence>
<dbReference type="AlphaFoldDB" id="D8RNQ6"/>
<feature type="domain" description="Pre-mRNA-splicing factor SLU7" evidence="10">
    <location>
        <begin position="115"/>
        <end position="381"/>
    </location>
</feature>
<feature type="region of interest" description="Disordered" evidence="9">
    <location>
        <begin position="1"/>
        <end position="20"/>
    </location>
</feature>
<name>D8RNQ6_SELML</name>
<dbReference type="PANTHER" id="PTHR12942">
    <property type="entry name" value="STEP II SPLICING FACTOR SLU7"/>
    <property type="match status" value="1"/>
</dbReference>
<evidence type="ECO:0000256" key="8">
    <source>
        <dbReference type="SAM" id="Coils"/>
    </source>
</evidence>
<feature type="region of interest" description="Disordered" evidence="9">
    <location>
        <begin position="226"/>
        <end position="258"/>
    </location>
</feature>
<evidence type="ECO:0000256" key="1">
    <source>
        <dbReference type="ARBA" id="ARBA00004123"/>
    </source>
</evidence>
<keyword evidence="6 7" id="KW-0539">Nucleus</keyword>
<organism evidence="12">
    <name type="scientific">Selaginella moellendorffii</name>
    <name type="common">Spikemoss</name>
    <dbReference type="NCBI Taxonomy" id="88036"/>
    <lineage>
        <taxon>Eukaryota</taxon>
        <taxon>Viridiplantae</taxon>
        <taxon>Streptophyta</taxon>
        <taxon>Embryophyta</taxon>
        <taxon>Tracheophyta</taxon>
        <taxon>Lycopodiopsida</taxon>
        <taxon>Selaginellales</taxon>
        <taxon>Selaginellaceae</taxon>
        <taxon>Selaginella</taxon>
    </lineage>
</organism>
<evidence type="ECO:0000256" key="7">
    <source>
        <dbReference type="RuleBase" id="RU367071"/>
    </source>
</evidence>
<comment type="subcellular location">
    <subcellularLocation>
        <location evidence="1 7">Nucleus</location>
    </subcellularLocation>
</comment>